<dbReference type="Proteomes" id="UP000243084">
    <property type="component" value="Unassembled WGS sequence"/>
</dbReference>
<sequence>MSRFRALWVTESRPGVFDQQVIERDLADLPAGEVLIRVRYSSLNYKDALSATGARGVTRHYPHTPGIDAAGEVVESASAEFQPGDQVIVTGYDLGVNTPGGFAQYIRVPAAWVVRCPVGMGPREAMLLGTAGLTAGLCVDKLQHVGLDADAGSVLVTGACGGVGSVAVLLLTHLGYTVAASTGKLQQVEFLHRLGAQQIIDRAVLREGTDKPLLKMQWAGAVDSVGGDLLFNVVKSLQYGASVACCGLTAGADMATASVLPFILRGVNLLGVDSVELPRAVKAAMWEKLAGPWKLETLEQLAREITLEELPEAISQILAGRMVGRMLVRID</sequence>
<proteinExistence type="predicted"/>
<evidence type="ECO:0000313" key="2">
    <source>
        <dbReference type="EMBL" id="SFQ26811.1"/>
    </source>
</evidence>
<dbReference type="InterPro" id="IPR013149">
    <property type="entry name" value="ADH-like_C"/>
</dbReference>
<dbReference type="OrthoDB" id="9782155at2"/>
<dbReference type="InterPro" id="IPR011032">
    <property type="entry name" value="GroES-like_sf"/>
</dbReference>
<dbReference type="CDD" id="cd05280">
    <property type="entry name" value="MDR_yhdh_yhfp"/>
    <property type="match status" value="1"/>
</dbReference>
<gene>
    <name evidence="2" type="ORF">SAMN05216229_11523</name>
</gene>
<evidence type="ECO:0000259" key="1">
    <source>
        <dbReference type="SMART" id="SM00829"/>
    </source>
</evidence>
<dbReference type="SMART" id="SM00829">
    <property type="entry name" value="PKS_ER"/>
    <property type="match status" value="1"/>
</dbReference>
<feature type="domain" description="Enoyl reductase (ER)" evidence="1">
    <location>
        <begin position="15"/>
        <end position="328"/>
    </location>
</feature>
<dbReference type="InterPro" id="IPR014188">
    <property type="entry name" value="Acrylyl-CoA_reductase_AcuI"/>
</dbReference>
<dbReference type="NCBIfam" id="TIGR02823">
    <property type="entry name" value="oxido_YhdH"/>
    <property type="match status" value="1"/>
</dbReference>
<dbReference type="InterPro" id="IPR020843">
    <property type="entry name" value="ER"/>
</dbReference>
<protein>
    <submittedName>
        <fullName evidence="2">Alcohol dehydrogenase</fullName>
    </submittedName>
</protein>
<dbReference type="Pfam" id="PF00107">
    <property type="entry name" value="ADH_zinc_N"/>
    <property type="match status" value="1"/>
</dbReference>
<dbReference type="Pfam" id="PF08240">
    <property type="entry name" value="ADH_N"/>
    <property type="match status" value="1"/>
</dbReference>
<dbReference type="GO" id="GO:0043957">
    <property type="term" value="F:acryloyl-CoA reductase (NADPH) activity"/>
    <property type="evidence" value="ECO:0007669"/>
    <property type="project" value="TreeGrafter"/>
</dbReference>
<organism evidence="2 3">
    <name type="scientific">Geopseudomonas sagittaria</name>
    <dbReference type="NCBI Taxonomy" id="1135990"/>
    <lineage>
        <taxon>Bacteria</taxon>
        <taxon>Pseudomonadati</taxon>
        <taxon>Pseudomonadota</taxon>
        <taxon>Gammaproteobacteria</taxon>
        <taxon>Pseudomonadales</taxon>
        <taxon>Pseudomonadaceae</taxon>
        <taxon>Geopseudomonas</taxon>
    </lineage>
</organism>
<dbReference type="InterPro" id="IPR051397">
    <property type="entry name" value="Zn-ADH-like_protein"/>
</dbReference>
<dbReference type="EMBL" id="FOXM01000015">
    <property type="protein sequence ID" value="SFQ26811.1"/>
    <property type="molecule type" value="Genomic_DNA"/>
</dbReference>
<dbReference type="Gene3D" id="3.90.180.10">
    <property type="entry name" value="Medium-chain alcohol dehydrogenases, catalytic domain"/>
    <property type="match status" value="1"/>
</dbReference>
<dbReference type="InterPro" id="IPR036291">
    <property type="entry name" value="NAD(P)-bd_dom_sf"/>
</dbReference>
<dbReference type="SUPFAM" id="SSF51735">
    <property type="entry name" value="NAD(P)-binding Rossmann-fold domains"/>
    <property type="match status" value="1"/>
</dbReference>
<accession>A0A1I5X4L8</accession>
<keyword evidence="3" id="KW-1185">Reference proteome</keyword>
<reference evidence="3" key="1">
    <citation type="submission" date="2016-10" db="EMBL/GenBank/DDBJ databases">
        <authorList>
            <person name="Varghese N."/>
            <person name="Submissions S."/>
        </authorList>
    </citation>
    <scope>NUCLEOTIDE SEQUENCE [LARGE SCALE GENOMIC DNA]</scope>
    <source>
        <strain evidence="3">JCM 18195</strain>
    </source>
</reference>
<name>A0A1I5X4L8_9GAMM</name>
<dbReference type="AlphaFoldDB" id="A0A1I5X4L8"/>
<dbReference type="SUPFAM" id="SSF50129">
    <property type="entry name" value="GroES-like"/>
    <property type="match status" value="1"/>
</dbReference>
<dbReference type="PANTHER" id="PTHR43677">
    <property type="entry name" value="SHORT-CHAIN DEHYDROGENASE/REDUCTASE"/>
    <property type="match status" value="1"/>
</dbReference>
<evidence type="ECO:0000313" key="3">
    <source>
        <dbReference type="Proteomes" id="UP000243084"/>
    </source>
</evidence>
<dbReference type="InterPro" id="IPR013154">
    <property type="entry name" value="ADH-like_N"/>
</dbReference>
<dbReference type="PANTHER" id="PTHR43677:SF1">
    <property type="entry name" value="ACRYLYL-COA REDUCTASE ACUI-RELATED"/>
    <property type="match status" value="1"/>
</dbReference>
<dbReference type="RefSeq" id="WP_092433565.1">
    <property type="nucleotide sequence ID" value="NZ_FOXM01000015.1"/>
</dbReference>
<dbReference type="Gene3D" id="3.40.50.720">
    <property type="entry name" value="NAD(P)-binding Rossmann-like Domain"/>
    <property type="match status" value="1"/>
</dbReference>